<evidence type="ECO:0000313" key="1">
    <source>
        <dbReference type="EMBL" id="KAI0047637.1"/>
    </source>
</evidence>
<name>A0ACB8RUZ6_9AGAM</name>
<accession>A0ACB8RUZ6</accession>
<comment type="caution">
    <text evidence="1">The sequence shown here is derived from an EMBL/GenBank/DDBJ whole genome shotgun (WGS) entry which is preliminary data.</text>
</comment>
<organism evidence="1 2">
    <name type="scientific">Auriscalpium vulgare</name>
    <dbReference type="NCBI Taxonomy" id="40419"/>
    <lineage>
        <taxon>Eukaryota</taxon>
        <taxon>Fungi</taxon>
        <taxon>Dikarya</taxon>
        <taxon>Basidiomycota</taxon>
        <taxon>Agaricomycotina</taxon>
        <taxon>Agaricomycetes</taxon>
        <taxon>Russulales</taxon>
        <taxon>Auriscalpiaceae</taxon>
        <taxon>Auriscalpium</taxon>
    </lineage>
</organism>
<proteinExistence type="predicted"/>
<sequence length="181" mass="19709">MPKVSKSQLAKPRGRFIFRTEAAKTFEIAPSDLDSILPISVQRNPRGRGDVKKYNLCDVQELYKRLKGGSAASRGGSSADEPFAERKGKAITRTEAMRIYKLKGTQLDRIRPAGKGVSVARGVPYVLYNECDVQALANNVETAKVSTAPPQGMYEPPEKLGHQYASCGGDGFLCHLGDALH</sequence>
<dbReference type="Proteomes" id="UP000814033">
    <property type="component" value="Unassembled WGS sequence"/>
</dbReference>
<dbReference type="EMBL" id="MU275900">
    <property type="protein sequence ID" value="KAI0047637.1"/>
    <property type="molecule type" value="Genomic_DNA"/>
</dbReference>
<reference evidence="1" key="1">
    <citation type="submission" date="2021-02" db="EMBL/GenBank/DDBJ databases">
        <authorList>
            <consortium name="DOE Joint Genome Institute"/>
            <person name="Ahrendt S."/>
            <person name="Looney B.P."/>
            <person name="Miyauchi S."/>
            <person name="Morin E."/>
            <person name="Drula E."/>
            <person name="Courty P.E."/>
            <person name="Chicoki N."/>
            <person name="Fauchery L."/>
            <person name="Kohler A."/>
            <person name="Kuo A."/>
            <person name="Labutti K."/>
            <person name="Pangilinan J."/>
            <person name="Lipzen A."/>
            <person name="Riley R."/>
            <person name="Andreopoulos W."/>
            <person name="He G."/>
            <person name="Johnson J."/>
            <person name="Barry K.W."/>
            <person name="Grigoriev I.V."/>
            <person name="Nagy L."/>
            <person name="Hibbett D."/>
            <person name="Henrissat B."/>
            <person name="Matheny P.B."/>
            <person name="Labbe J."/>
            <person name="Martin F."/>
        </authorList>
    </citation>
    <scope>NUCLEOTIDE SEQUENCE</scope>
    <source>
        <strain evidence="1">FP105234-sp</strain>
    </source>
</reference>
<gene>
    <name evidence="1" type="ORF">FA95DRAFT_1678906</name>
</gene>
<evidence type="ECO:0000313" key="2">
    <source>
        <dbReference type="Proteomes" id="UP000814033"/>
    </source>
</evidence>
<protein>
    <submittedName>
        <fullName evidence="1">Uncharacterized protein</fullName>
    </submittedName>
</protein>
<reference evidence="1" key="2">
    <citation type="journal article" date="2022" name="New Phytol.">
        <title>Evolutionary transition to the ectomycorrhizal habit in the genomes of a hyperdiverse lineage of mushroom-forming fungi.</title>
        <authorList>
            <person name="Looney B."/>
            <person name="Miyauchi S."/>
            <person name="Morin E."/>
            <person name="Drula E."/>
            <person name="Courty P.E."/>
            <person name="Kohler A."/>
            <person name="Kuo A."/>
            <person name="LaButti K."/>
            <person name="Pangilinan J."/>
            <person name="Lipzen A."/>
            <person name="Riley R."/>
            <person name="Andreopoulos W."/>
            <person name="He G."/>
            <person name="Johnson J."/>
            <person name="Nolan M."/>
            <person name="Tritt A."/>
            <person name="Barry K.W."/>
            <person name="Grigoriev I.V."/>
            <person name="Nagy L.G."/>
            <person name="Hibbett D."/>
            <person name="Henrissat B."/>
            <person name="Matheny P.B."/>
            <person name="Labbe J."/>
            <person name="Martin F.M."/>
        </authorList>
    </citation>
    <scope>NUCLEOTIDE SEQUENCE</scope>
    <source>
        <strain evidence="1">FP105234-sp</strain>
    </source>
</reference>
<keyword evidence="2" id="KW-1185">Reference proteome</keyword>